<dbReference type="CDD" id="cd01647">
    <property type="entry name" value="RT_LTR"/>
    <property type="match status" value="1"/>
</dbReference>
<protein>
    <submittedName>
        <fullName evidence="8">Transposon Ty3-G Gag-Pol polyprotein</fullName>
    </submittedName>
</protein>
<organism evidence="8 9">
    <name type="scientific">Vitis vinifera</name>
    <name type="common">Grape</name>
    <dbReference type="NCBI Taxonomy" id="29760"/>
    <lineage>
        <taxon>Eukaryota</taxon>
        <taxon>Viridiplantae</taxon>
        <taxon>Streptophyta</taxon>
        <taxon>Embryophyta</taxon>
        <taxon>Tracheophyta</taxon>
        <taxon>Spermatophyta</taxon>
        <taxon>Magnoliopsida</taxon>
        <taxon>eudicotyledons</taxon>
        <taxon>Gunneridae</taxon>
        <taxon>Pentapetalae</taxon>
        <taxon>rosids</taxon>
        <taxon>Vitales</taxon>
        <taxon>Vitaceae</taxon>
        <taxon>Viteae</taxon>
        <taxon>Vitis</taxon>
    </lineage>
</organism>
<keyword evidence="5" id="KW-0378">Hydrolase</keyword>
<dbReference type="EMBL" id="QGNW01000275">
    <property type="protein sequence ID" value="RVW79768.1"/>
    <property type="molecule type" value="Genomic_DNA"/>
</dbReference>
<comment type="caution">
    <text evidence="8">The sequence shown here is derived from an EMBL/GenBank/DDBJ whole genome shotgun (WGS) entry which is preliminary data.</text>
</comment>
<dbReference type="Gene3D" id="3.10.20.370">
    <property type="match status" value="1"/>
</dbReference>
<evidence type="ECO:0000313" key="8">
    <source>
        <dbReference type="EMBL" id="RVW79768.1"/>
    </source>
</evidence>
<dbReference type="GO" id="GO:0004519">
    <property type="term" value="F:endonuclease activity"/>
    <property type="evidence" value="ECO:0007669"/>
    <property type="project" value="UniProtKB-KW"/>
</dbReference>
<dbReference type="Proteomes" id="UP000288805">
    <property type="component" value="Unassembled WGS sequence"/>
</dbReference>
<keyword evidence="4" id="KW-0255">Endonuclease</keyword>
<reference evidence="8 9" key="1">
    <citation type="journal article" date="2018" name="PLoS Genet.">
        <title>Population sequencing reveals clonal diversity and ancestral inbreeding in the grapevine cultivar Chardonnay.</title>
        <authorList>
            <person name="Roach M.J."/>
            <person name="Johnson D.L."/>
            <person name="Bohlmann J."/>
            <person name="van Vuuren H.J."/>
            <person name="Jones S.J."/>
            <person name="Pretorius I.S."/>
            <person name="Schmidt S.A."/>
            <person name="Borneman A.R."/>
        </authorList>
    </citation>
    <scope>NUCLEOTIDE SEQUENCE [LARGE SCALE GENOMIC DNA]</scope>
    <source>
        <strain evidence="9">cv. Chardonnay</strain>
        <tissue evidence="8">Leaf</tissue>
    </source>
</reference>
<dbReference type="InterPro" id="IPR043128">
    <property type="entry name" value="Rev_trsase/Diguanyl_cyclase"/>
</dbReference>
<sequence>MSHLELKELKISTSELLDKGFIRPSVSPWGAPILFVKKNDGSMRLCIDYRVNKVTARNKYPLPRIDDLFDQLQGACVFSKIDLWFSYHQLRVRSEDVPKMLFELDMGIMNDILVYSKSRNEHERHLSIVLQALRDKQLYAKLKKCNAMSNWRRPNIVTEIRSFLGWLGLGCVLMQHGKVVAYASRQLKPYERNYPTHDLELAVVVFALKIWRHFLFGETCEIFTDHKSLKYLFSQKELNMRQRRWIELLKDYDCIIQYHLGKANVWLTP</sequence>
<evidence type="ECO:0000256" key="5">
    <source>
        <dbReference type="ARBA" id="ARBA00022801"/>
    </source>
</evidence>
<dbReference type="GO" id="GO:0003964">
    <property type="term" value="F:RNA-directed DNA polymerase activity"/>
    <property type="evidence" value="ECO:0007669"/>
    <property type="project" value="UniProtKB-KW"/>
</dbReference>
<evidence type="ECO:0000256" key="6">
    <source>
        <dbReference type="ARBA" id="ARBA00022918"/>
    </source>
</evidence>
<evidence type="ECO:0000256" key="1">
    <source>
        <dbReference type="ARBA" id="ARBA00022679"/>
    </source>
</evidence>
<proteinExistence type="predicted"/>
<evidence type="ECO:0000256" key="3">
    <source>
        <dbReference type="ARBA" id="ARBA00022722"/>
    </source>
</evidence>
<dbReference type="PANTHER" id="PTHR37984">
    <property type="entry name" value="PROTEIN CBG26694"/>
    <property type="match status" value="1"/>
</dbReference>
<gene>
    <name evidence="8" type="primary">TY3B-G_67</name>
    <name evidence="8" type="ORF">CK203_058206</name>
</gene>
<dbReference type="PANTHER" id="PTHR37984:SF5">
    <property type="entry name" value="PROTEIN NYNRIN-LIKE"/>
    <property type="match status" value="1"/>
</dbReference>
<dbReference type="InterPro" id="IPR041373">
    <property type="entry name" value="RT_RNaseH"/>
</dbReference>
<dbReference type="Gene3D" id="3.10.10.10">
    <property type="entry name" value="HIV Type 1 Reverse Transcriptase, subunit A, domain 1"/>
    <property type="match status" value="1"/>
</dbReference>
<accession>A0A438H5I7</accession>
<keyword evidence="1" id="KW-0808">Transferase</keyword>
<dbReference type="InterPro" id="IPR050951">
    <property type="entry name" value="Retrovirus_Pol_polyprotein"/>
</dbReference>
<keyword evidence="6" id="KW-0695">RNA-directed DNA polymerase</keyword>
<evidence type="ECO:0000256" key="2">
    <source>
        <dbReference type="ARBA" id="ARBA00022695"/>
    </source>
</evidence>
<dbReference type="SUPFAM" id="SSF56672">
    <property type="entry name" value="DNA/RNA polymerases"/>
    <property type="match status" value="1"/>
</dbReference>
<evidence type="ECO:0000313" key="9">
    <source>
        <dbReference type="Proteomes" id="UP000288805"/>
    </source>
</evidence>
<evidence type="ECO:0000256" key="4">
    <source>
        <dbReference type="ARBA" id="ARBA00022759"/>
    </source>
</evidence>
<dbReference type="CDD" id="cd09274">
    <property type="entry name" value="RNase_HI_RT_Ty3"/>
    <property type="match status" value="1"/>
</dbReference>
<keyword evidence="3" id="KW-0540">Nuclease</keyword>
<dbReference type="InterPro" id="IPR043502">
    <property type="entry name" value="DNA/RNA_pol_sf"/>
</dbReference>
<feature type="domain" description="Reverse transcriptase RNase H-like" evidence="7">
    <location>
        <begin position="168"/>
        <end position="252"/>
    </location>
</feature>
<evidence type="ECO:0000259" key="7">
    <source>
        <dbReference type="Pfam" id="PF17917"/>
    </source>
</evidence>
<name>A0A438H5I7_VITVI</name>
<dbReference type="Gene3D" id="3.30.70.270">
    <property type="match status" value="2"/>
</dbReference>
<dbReference type="Pfam" id="PF17917">
    <property type="entry name" value="RT_RNaseH"/>
    <property type="match status" value="1"/>
</dbReference>
<keyword evidence="2" id="KW-0548">Nucleotidyltransferase</keyword>
<dbReference type="AlphaFoldDB" id="A0A438H5I7"/>
<dbReference type="GO" id="GO:0016787">
    <property type="term" value="F:hydrolase activity"/>
    <property type="evidence" value="ECO:0007669"/>
    <property type="project" value="UniProtKB-KW"/>
</dbReference>